<feature type="non-terminal residue" evidence="2">
    <location>
        <position position="71"/>
    </location>
</feature>
<evidence type="ECO:0000313" key="2">
    <source>
        <dbReference type="EMBL" id="KAL0174254.1"/>
    </source>
</evidence>
<dbReference type="AlphaFoldDB" id="A0ABD0PJL3"/>
<feature type="compositionally biased region" description="Basic and acidic residues" evidence="1">
    <location>
        <begin position="60"/>
        <end position="71"/>
    </location>
</feature>
<evidence type="ECO:0000313" key="3">
    <source>
        <dbReference type="Proteomes" id="UP001529510"/>
    </source>
</evidence>
<reference evidence="2 3" key="1">
    <citation type="submission" date="2024-05" db="EMBL/GenBank/DDBJ databases">
        <title>Genome sequencing and assembly of Indian major carp, Cirrhinus mrigala (Hamilton, 1822).</title>
        <authorList>
            <person name="Mohindra V."/>
            <person name="Chowdhury L.M."/>
            <person name="Lal K."/>
            <person name="Jena J.K."/>
        </authorList>
    </citation>
    <scope>NUCLEOTIDE SEQUENCE [LARGE SCALE GENOMIC DNA]</scope>
    <source>
        <strain evidence="2">CM1030</strain>
        <tissue evidence="2">Blood</tissue>
    </source>
</reference>
<keyword evidence="3" id="KW-1185">Reference proteome</keyword>
<organism evidence="2 3">
    <name type="scientific">Cirrhinus mrigala</name>
    <name type="common">Mrigala</name>
    <dbReference type="NCBI Taxonomy" id="683832"/>
    <lineage>
        <taxon>Eukaryota</taxon>
        <taxon>Metazoa</taxon>
        <taxon>Chordata</taxon>
        <taxon>Craniata</taxon>
        <taxon>Vertebrata</taxon>
        <taxon>Euteleostomi</taxon>
        <taxon>Actinopterygii</taxon>
        <taxon>Neopterygii</taxon>
        <taxon>Teleostei</taxon>
        <taxon>Ostariophysi</taxon>
        <taxon>Cypriniformes</taxon>
        <taxon>Cyprinidae</taxon>
        <taxon>Labeoninae</taxon>
        <taxon>Labeonini</taxon>
        <taxon>Cirrhinus</taxon>
    </lineage>
</organism>
<dbReference type="Proteomes" id="UP001529510">
    <property type="component" value="Unassembled WGS sequence"/>
</dbReference>
<feature type="region of interest" description="Disordered" evidence="1">
    <location>
        <begin position="1"/>
        <end position="71"/>
    </location>
</feature>
<feature type="non-terminal residue" evidence="2">
    <location>
        <position position="1"/>
    </location>
</feature>
<evidence type="ECO:0000256" key="1">
    <source>
        <dbReference type="SAM" id="MobiDB-lite"/>
    </source>
</evidence>
<feature type="compositionally biased region" description="Polar residues" evidence="1">
    <location>
        <begin position="1"/>
        <end position="21"/>
    </location>
</feature>
<protein>
    <submittedName>
        <fullName evidence="2">Uncharacterized protein</fullName>
    </submittedName>
</protein>
<name>A0ABD0PJL3_CIRMR</name>
<comment type="caution">
    <text evidence="2">The sequence shown here is derived from an EMBL/GenBank/DDBJ whole genome shotgun (WGS) entry which is preliminary data.</text>
</comment>
<sequence length="71" mass="7916">SKSTGNGVRGLTTNASRSSFRNTRRVEARRTSQQWTICPRPPPGPYLVPGRGDLTPQTHASRERTRPKISQ</sequence>
<gene>
    <name evidence="2" type="ORF">M9458_030222</name>
</gene>
<dbReference type="EMBL" id="JAMKFB020000015">
    <property type="protein sequence ID" value="KAL0174254.1"/>
    <property type="molecule type" value="Genomic_DNA"/>
</dbReference>
<proteinExistence type="predicted"/>
<accession>A0ABD0PJL3</accession>